<evidence type="ECO:0000313" key="2">
    <source>
        <dbReference type="Proteomes" id="UP000029516"/>
    </source>
</evidence>
<evidence type="ECO:0000313" key="1">
    <source>
        <dbReference type="EMBL" id="AIR62014.1"/>
    </source>
</evidence>
<organism evidence="1 2">
    <name type="scientific">Cedecea neteri</name>
    <dbReference type="NCBI Taxonomy" id="158822"/>
    <lineage>
        <taxon>Bacteria</taxon>
        <taxon>Pseudomonadati</taxon>
        <taxon>Pseudomonadota</taxon>
        <taxon>Gammaproteobacteria</taxon>
        <taxon>Enterobacterales</taxon>
        <taxon>Enterobacteriaceae</taxon>
        <taxon>Cedecea</taxon>
    </lineage>
</organism>
<accession>A0AAN0S6B1</accession>
<proteinExistence type="predicted"/>
<reference evidence="1 2" key="1">
    <citation type="submission" date="2014-09" db="EMBL/GenBank/DDBJ databases">
        <authorList>
            <person name="Chan K.-G."/>
        </authorList>
    </citation>
    <scope>NUCLEOTIDE SEQUENCE [LARGE SCALE GENOMIC DNA]</scope>
    <source>
        <strain evidence="1 2">M006</strain>
    </source>
</reference>
<dbReference type="AlphaFoldDB" id="A0AAN0S6B1"/>
<dbReference type="EMBL" id="CP009458">
    <property type="protein sequence ID" value="AIR62014.1"/>
    <property type="molecule type" value="Genomic_DNA"/>
</dbReference>
<dbReference type="Proteomes" id="UP000029516">
    <property type="component" value="Chromosome"/>
</dbReference>
<evidence type="ECO:0008006" key="3">
    <source>
        <dbReference type="Google" id="ProtNLM"/>
    </source>
</evidence>
<protein>
    <recommendedName>
        <fullName evidence="3">Fimbrial protein</fullName>
    </recommendedName>
</protein>
<name>A0AAN0S6B1_9ENTR</name>
<sequence length="424" mass="46021">MYIRPKDSFISIISFIFHTLKLISLSALLTLTMLSVARAATVDVTTEFIADLSKPQNNSFVNTTPVSGFCNIPTVTCSSGEFSILIPGLDGVKYFDYTSKDFLRNHPSGSFDGTGKDVILTEVNTRQKIQGQFRFTNFGVKYVRMDENSGHLSNALVTMGPVVGNCTRRAAGGGGGGIAYWGLKIPKERVTCYQALSSGSLGLFQGDIRLEEISFGYTLDVPNPLGIYSGEYEGEVVYSVGDGGDIDFNAETTSDTEIRIKIKATVRHAFQLKFPSEGDIKVSLAPRGGWSQWVNGGRVPDSLSQEVPFTLSSTSGFTVNMRCEYDSGTGCALRETTSPTGEKIPLEVSLTLPGYKTENGTEARNLLLNSLPAGHVILPPGEFVIHRRSQIDFRVPKPGVEMMVKSPGSTWQGAVTLVFDTQVD</sequence>
<gene>
    <name evidence="1" type="ORF">LH23_15535</name>
</gene>
<dbReference type="KEGG" id="cem:LH23_15535"/>
<dbReference type="RefSeq" id="WP_039292779.1">
    <property type="nucleotide sequence ID" value="NZ_CP009458.1"/>
</dbReference>